<reference evidence="3 4" key="1">
    <citation type="journal article" date="2014" name="Curr. Biol.">
        <title>The genome of the clonal raider ant Cerapachys biroi.</title>
        <authorList>
            <person name="Oxley P.R."/>
            <person name="Ji L."/>
            <person name="Fetter-Pruneda I."/>
            <person name="McKenzie S.K."/>
            <person name="Li C."/>
            <person name="Hu H."/>
            <person name="Zhang G."/>
            <person name="Kronauer D.J."/>
        </authorList>
    </citation>
    <scope>NUCLEOTIDE SEQUENCE [LARGE SCALE GENOMIC DNA]</scope>
</reference>
<feature type="region of interest" description="Disordered" evidence="1">
    <location>
        <begin position="293"/>
        <end position="319"/>
    </location>
</feature>
<name>A0A026VZS1_OOCBI</name>
<feature type="compositionally biased region" description="Basic and acidic residues" evidence="1">
    <location>
        <begin position="293"/>
        <end position="302"/>
    </location>
</feature>
<keyword evidence="4" id="KW-1185">Reference proteome</keyword>
<evidence type="ECO:0000313" key="3">
    <source>
        <dbReference type="EMBL" id="EZA49262.1"/>
    </source>
</evidence>
<dbReference type="InterPro" id="IPR008906">
    <property type="entry name" value="HATC_C_dom"/>
</dbReference>
<evidence type="ECO:0000256" key="1">
    <source>
        <dbReference type="SAM" id="MobiDB-lite"/>
    </source>
</evidence>
<feature type="domain" description="HAT C-terminal dimerisation" evidence="2">
    <location>
        <begin position="159"/>
        <end position="216"/>
    </location>
</feature>
<organism evidence="3 4">
    <name type="scientific">Ooceraea biroi</name>
    <name type="common">Clonal raider ant</name>
    <name type="synonym">Cerapachys biroi</name>
    <dbReference type="NCBI Taxonomy" id="2015173"/>
    <lineage>
        <taxon>Eukaryota</taxon>
        <taxon>Metazoa</taxon>
        <taxon>Ecdysozoa</taxon>
        <taxon>Arthropoda</taxon>
        <taxon>Hexapoda</taxon>
        <taxon>Insecta</taxon>
        <taxon>Pterygota</taxon>
        <taxon>Neoptera</taxon>
        <taxon>Endopterygota</taxon>
        <taxon>Hymenoptera</taxon>
        <taxon>Apocrita</taxon>
        <taxon>Aculeata</taxon>
        <taxon>Formicoidea</taxon>
        <taxon>Formicidae</taxon>
        <taxon>Dorylinae</taxon>
        <taxon>Ooceraea</taxon>
    </lineage>
</organism>
<evidence type="ECO:0000259" key="2">
    <source>
        <dbReference type="Pfam" id="PF05699"/>
    </source>
</evidence>
<sequence length="319" mass="36789">EYKLWLREVPNNANLVFCIICDTFITGGLSQIHRHAESKLHITNCGKNDANKWNEDFETQIDESHLTYDEQRKLAEIRFAALMTEKNIPYQTANEILSLFQDIGKNPHVLKGMNMGRTKYKNIICTVLCPVETERVVRGRKQTLASLNFDNMRKKIFISDNLKYPNSRSLVNAIGSLPHSNVDPERIFSILPDVKTKKRNRLSSTNINATCVLKSALKTRGKTALNIKLIMRTYVVCRQIFYMHLQQKNLQILLHYMVQTVILILLVPPRLMCNDAPLRIVYFRPNIRRCRTPEHQAGEERAKSRRCAPKQPANKLTGS</sequence>
<dbReference type="Pfam" id="PF05699">
    <property type="entry name" value="Dimer_Tnp_hAT"/>
    <property type="match status" value="1"/>
</dbReference>
<feature type="non-terminal residue" evidence="3">
    <location>
        <position position="1"/>
    </location>
</feature>
<proteinExistence type="predicted"/>
<gene>
    <name evidence="3" type="ORF">X777_12457</name>
</gene>
<accession>A0A026VZS1</accession>
<dbReference type="PANTHER" id="PTHR37162">
    <property type="entry name" value="HAT FAMILY DIMERISATION DOMAINCONTAINING PROTEIN-RELATED"/>
    <property type="match status" value="1"/>
</dbReference>
<dbReference type="EMBL" id="KK107528">
    <property type="protein sequence ID" value="EZA49262.1"/>
    <property type="molecule type" value="Genomic_DNA"/>
</dbReference>
<dbReference type="Proteomes" id="UP000053097">
    <property type="component" value="Unassembled WGS sequence"/>
</dbReference>
<dbReference type="GO" id="GO:0046983">
    <property type="term" value="F:protein dimerization activity"/>
    <property type="evidence" value="ECO:0007669"/>
    <property type="project" value="InterPro"/>
</dbReference>
<dbReference type="OrthoDB" id="8046116at2759"/>
<protein>
    <recommendedName>
        <fullName evidence="2">HAT C-terminal dimerisation domain-containing protein</fullName>
    </recommendedName>
</protein>
<evidence type="ECO:0000313" key="4">
    <source>
        <dbReference type="Proteomes" id="UP000053097"/>
    </source>
</evidence>
<dbReference type="AlphaFoldDB" id="A0A026VZS1"/>
<dbReference type="PANTHER" id="PTHR37162:SF1">
    <property type="entry name" value="BED-TYPE DOMAIN-CONTAINING PROTEIN"/>
    <property type="match status" value="1"/>
</dbReference>